<evidence type="ECO:0000313" key="4">
    <source>
        <dbReference type="Proteomes" id="UP000759537"/>
    </source>
</evidence>
<dbReference type="AlphaFoldDB" id="A0A9P5TCM9"/>
<evidence type="ECO:0000313" key="3">
    <source>
        <dbReference type="EMBL" id="KAF8484622.1"/>
    </source>
</evidence>
<keyword evidence="2" id="KW-1133">Transmembrane helix</keyword>
<reference evidence="3" key="1">
    <citation type="submission" date="2019-10" db="EMBL/GenBank/DDBJ databases">
        <authorList>
            <consortium name="DOE Joint Genome Institute"/>
            <person name="Kuo A."/>
            <person name="Miyauchi S."/>
            <person name="Kiss E."/>
            <person name="Drula E."/>
            <person name="Kohler A."/>
            <person name="Sanchez-Garcia M."/>
            <person name="Andreopoulos B."/>
            <person name="Barry K.W."/>
            <person name="Bonito G."/>
            <person name="Buee M."/>
            <person name="Carver A."/>
            <person name="Chen C."/>
            <person name="Cichocki N."/>
            <person name="Clum A."/>
            <person name="Culley D."/>
            <person name="Crous P.W."/>
            <person name="Fauchery L."/>
            <person name="Girlanda M."/>
            <person name="Hayes R."/>
            <person name="Keri Z."/>
            <person name="LaButti K."/>
            <person name="Lipzen A."/>
            <person name="Lombard V."/>
            <person name="Magnuson J."/>
            <person name="Maillard F."/>
            <person name="Morin E."/>
            <person name="Murat C."/>
            <person name="Nolan M."/>
            <person name="Ohm R."/>
            <person name="Pangilinan J."/>
            <person name="Pereira M."/>
            <person name="Perotto S."/>
            <person name="Peter M."/>
            <person name="Riley R."/>
            <person name="Sitrit Y."/>
            <person name="Stielow B."/>
            <person name="Szollosi G."/>
            <person name="Zifcakova L."/>
            <person name="Stursova M."/>
            <person name="Spatafora J.W."/>
            <person name="Tedersoo L."/>
            <person name="Vaario L.-M."/>
            <person name="Yamada A."/>
            <person name="Yan M."/>
            <person name="Wang P."/>
            <person name="Xu J."/>
            <person name="Bruns T."/>
            <person name="Baldrian P."/>
            <person name="Vilgalys R."/>
            <person name="Henrissat B."/>
            <person name="Grigoriev I.V."/>
            <person name="Hibbett D."/>
            <person name="Nagy L.G."/>
            <person name="Martin F.M."/>
        </authorList>
    </citation>
    <scope>NUCLEOTIDE SEQUENCE</scope>
    <source>
        <strain evidence="3">Prilba</strain>
    </source>
</reference>
<accession>A0A9P5TCM9</accession>
<feature type="region of interest" description="Disordered" evidence="1">
    <location>
        <begin position="1"/>
        <end position="26"/>
    </location>
</feature>
<feature type="region of interest" description="Disordered" evidence="1">
    <location>
        <begin position="164"/>
        <end position="185"/>
    </location>
</feature>
<sequence length="185" mass="20137">MGLIRFDNDSSVSSPAASLSATSTDDGYLPSLSSSTEIGLLTPSDAKPYPTHSLTHHHTILYTHSFAYPFTQSFPDSPSSVLPTGLSSPQNPPPRAHDHNHKSLIALIFAVIGGSIVLFFLALFTRQAIAYSRLPRRNKQLTAAAREELIQELAGCADRRRQSCLAPPPYERAPPYESCSPHQPV</sequence>
<name>A0A9P5TCM9_9AGAM</name>
<keyword evidence="2" id="KW-0472">Membrane</keyword>
<evidence type="ECO:0000256" key="2">
    <source>
        <dbReference type="SAM" id="Phobius"/>
    </source>
</evidence>
<comment type="caution">
    <text evidence="3">The sequence shown here is derived from an EMBL/GenBank/DDBJ whole genome shotgun (WGS) entry which is preliminary data.</text>
</comment>
<feature type="region of interest" description="Disordered" evidence="1">
    <location>
        <begin position="79"/>
        <end position="98"/>
    </location>
</feature>
<feature type="transmembrane region" description="Helical" evidence="2">
    <location>
        <begin position="104"/>
        <end position="124"/>
    </location>
</feature>
<keyword evidence="2" id="KW-0812">Transmembrane</keyword>
<feature type="compositionally biased region" description="Low complexity" evidence="1">
    <location>
        <begin position="10"/>
        <end position="23"/>
    </location>
</feature>
<evidence type="ECO:0000256" key="1">
    <source>
        <dbReference type="SAM" id="MobiDB-lite"/>
    </source>
</evidence>
<feature type="compositionally biased region" description="Polar residues" evidence="1">
    <location>
        <begin position="79"/>
        <end position="89"/>
    </location>
</feature>
<dbReference type="EMBL" id="WHVB01000003">
    <property type="protein sequence ID" value="KAF8484622.1"/>
    <property type="molecule type" value="Genomic_DNA"/>
</dbReference>
<organism evidence="3 4">
    <name type="scientific">Russula ochroleuca</name>
    <dbReference type="NCBI Taxonomy" id="152965"/>
    <lineage>
        <taxon>Eukaryota</taxon>
        <taxon>Fungi</taxon>
        <taxon>Dikarya</taxon>
        <taxon>Basidiomycota</taxon>
        <taxon>Agaricomycotina</taxon>
        <taxon>Agaricomycetes</taxon>
        <taxon>Russulales</taxon>
        <taxon>Russulaceae</taxon>
        <taxon>Russula</taxon>
    </lineage>
</organism>
<protein>
    <submittedName>
        <fullName evidence="3">Uncharacterized protein</fullName>
    </submittedName>
</protein>
<gene>
    <name evidence="3" type="ORF">DFH94DRAFT_240181</name>
</gene>
<reference evidence="3" key="2">
    <citation type="journal article" date="2020" name="Nat. Commun.">
        <title>Large-scale genome sequencing of mycorrhizal fungi provides insights into the early evolution of symbiotic traits.</title>
        <authorList>
            <person name="Miyauchi S."/>
            <person name="Kiss E."/>
            <person name="Kuo A."/>
            <person name="Drula E."/>
            <person name="Kohler A."/>
            <person name="Sanchez-Garcia M."/>
            <person name="Morin E."/>
            <person name="Andreopoulos B."/>
            <person name="Barry K.W."/>
            <person name="Bonito G."/>
            <person name="Buee M."/>
            <person name="Carver A."/>
            <person name="Chen C."/>
            <person name="Cichocki N."/>
            <person name="Clum A."/>
            <person name="Culley D."/>
            <person name="Crous P.W."/>
            <person name="Fauchery L."/>
            <person name="Girlanda M."/>
            <person name="Hayes R.D."/>
            <person name="Keri Z."/>
            <person name="LaButti K."/>
            <person name="Lipzen A."/>
            <person name="Lombard V."/>
            <person name="Magnuson J."/>
            <person name="Maillard F."/>
            <person name="Murat C."/>
            <person name="Nolan M."/>
            <person name="Ohm R.A."/>
            <person name="Pangilinan J."/>
            <person name="Pereira M.F."/>
            <person name="Perotto S."/>
            <person name="Peter M."/>
            <person name="Pfister S."/>
            <person name="Riley R."/>
            <person name="Sitrit Y."/>
            <person name="Stielow J.B."/>
            <person name="Szollosi G."/>
            <person name="Zifcakova L."/>
            <person name="Stursova M."/>
            <person name="Spatafora J.W."/>
            <person name="Tedersoo L."/>
            <person name="Vaario L.M."/>
            <person name="Yamada A."/>
            <person name="Yan M."/>
            <person name="Wang P."/>
            <person name="Xu J."/>
            <person name="Bruns T."/>
            <person name="Baldrian P."/>
            <person name="Vilgalys R."/>
            <person name="Dunand C."/>
            <person name="Henrissat B."/>
            <person name="Grigoriev I.V."/>
            <person name="Hibbett D."/>
            <person name="Nagy L.G."/>
            <person name="Martin F.M."/>
        </authorList>
    </citation>
    <scope>NUCLEOTIDE SEQUENCE</scope>
    <source>
        <strain evidence="3">Prilba</strain>
    </source>
</reference>
<proteinExistence type="predicted"/>
<dbReference type="OrthoDB" id="3248825at2759"/>
<keyword evidence="4" id="KW-1185">Reference proteome</keyword>
<dbReference type="Proteomes" id="UP000759537">
    <property type="component" value="Unassembled WGS sequence"/>
</dbReference>